<sequence length="92" mass="10399">MPANPNLTVEWGNATLFRNKPDAKTYIANLVQTYRDTPSSAAKAIILTGPHSSRSDPRPHITVRYLDRRNQPLPKVTHVHLPRDAPDYVTKK</sequence>
<accession>A0A0D2A8U1</accession>
<dbReference type="OrthoDB" id="2790530at2759"/>
<evidence type="ECO:0000313" key="2">
    <source>
        <dbReference type="Proteomes" id="UP000053342"/>
    </source>
</evidence>
<evidence type="ECO:0000313" key="1">
    <source>
        <dbReference type="EMBL" id="KIW36741.1"/>
    </source>
</evidence>
<dbReference type="HOGENOM" id="CLU_2413285_0_0_1"/>
<name>A0A0D2A8U1_9EURO</name>
<dbReference type="GeneID" id="27363111"/>
<dbReference type="EMBL" id="KN847349">
    <property type="protein sequence ID" value="KIW36741.1"/>
    <property type="molecule type" value="Genomic_DNA"/>
</dbReference>
<keyword evidence="2" id="KW-1185">Reference proteome</keyword>
<dbReference type="AlphaFoldDB" id="A0A0D2A8U1"/>
<protein>
    <submittedName>
        <fullName evidence="1">Uncharacterized protein</fullName>
    </submittedName>
</protein>
<reference evidence="1 2" key="1">
    <citation type="submission" date="2015-01" db="EMBL/GenBank/DDBJ databases">
        <title>The Genome Sequence of Exophiala oligosperma CBS72588.</title>
        <authorList>
            <consortium name="The Broad Institute Genomics Platform"/>
            <person name="Cuomo C."/>
            <person name="de Hoog S."/>
            <person name="Gorbushina A."/>
            <person name="Stielow B."/>
            <person name="Teixiera M."/>
            <person name="Abouelleil A."/>
            <person name="Chapman S.B."/>
            <person name="Priest M."/>
            <person name="Young S.K."/>
            <person name="Wortman J."/>
            <person name="Nusbaum C."/>
            <person name="Birren B."/>
        </authorList>
    </citation>
    <scope>NUCLEOTIDE SEQUENCE [LARGE SCALE GENOMIC DNA]</scope>
    <source>
        <strain evidence="1 2">CBS 72588</strain>
    </source>
</reference>
<organism evidence="1 2">
    <name type="scientific">Exophiala oligosperma</name>
    <dbReference type="NCBI Taxonomy" id="215243"/>
    <lineage>
        <taxon>Eukaryota</taxon>
        <taxon>Fungi</taxon>
        <taxon>Dikarya</taxon>
        <taxon>Ascomycota</taxon>
        <taxon>Pezizomycotina</taxon>
        <taxon>Eurotiomycetes</taxon>
        <taxon>Chaetothyriomycetidae</taxon>
        <taxon>Chaetothyriales</taxon>
        <taxon>Herpotrichiellaceae</taxon>
        <taxon>Exophiala</taxon>
    </lineage>
</organism>
<dbReference type="Proteomes" id="UP000053342">
    <property type="component" value="Unassembled WGS sequence"/>
</dbReference>
<proteinExistence type="predicted"/>
<dbReference type="RefSeq" id="XP_016256957.1">
    <property type="nucleotide sequence ID" value="XM_016412644.1"/>
</dbReference>
<gene>
    <name evidence="1" type="ORF">PV06_11037</name>
</gene>
<dbReference type="VEuPathDB" id="FungiDB:PV06_11037"/>